<keyword evidence="2" id="KW-0964">Secreted</keyword>
<dbReference type="STRING" id="218140.BPSY_1642"/>
<feature type="domain" description="SpaA-like prealbumin fold" evidence="6">
    <location>
        <begin position="726"/>
        <end position="811"/>
    </location>
</feature>
<keyword evidence="8" id="KW-1185">Reference proteome</keyword>
<evidence type="ECO:0000313" key="8">
    <source>
        <dbReference type="Proteomes" id="UP000029050"/>
    </source>
</evidence>
<gene>
    <name evidence="7" type="ORF">BPSY_1642</name>
</gene>
<feature type="domain" description="SpaA-like prealbumin fold" evidence="6">
    <location>
        <begin position="2509"/>
        <end position="2592"/>
    </location>
</feature>
<accession>A0A087CD84</accession>
<dbReference type="GeneID" id="98300832"/>
<feature type="domain" description="SpaA-like prealbumin fold" evidence="6">
    <location>
        <begin position="1393"/>
        <end position="1486"/>
    </location>
</feature>
<dbReference type="Gene3D" id="2.60.40.10">
    <property type="entry name" value="Immunoglobulins"/>
    <property type="match status" value="14"/>
</dbReference>
<dbReference type="Proteomes" id="UP000029050">
    <property type="component" value="Unassembled WGS sequence"/>
</dbReference>
<dbReference type="OrthoDB" id="9816455at2"/>
<feature type="transmembrane region" description="Helical" evidence="5">
    <location>
        <begin position="16"/>
        <end position="39"/>
    </location>
</feature>
<evidence type="ECO:0000256" key="2">
    <source>
        <dbReference type="ARBA" id="ARBA00022525"/>
    </source>
</evidence>
<evidence type="ECO:0000259" key="6">
    <source>
        <dbReference type="Pfam" id="PF17802"/>
    </source>
</evidence>
<reference evidence="7 8" key="1">
    <citation type="submission" date="2014-03" db="EMBL/GenBank/DDBJ databases">
        <title>Genomics of Bifidobacteria.</title>
        <authorList>
            <person name="Ventura M."/>
            <person name="Milani C."/>
            <person name="Lugli G.A."/>
        </authorList>
    </citation>
    <scope>NUCLEOTIDE SEQUENCE [LARGE SCALE GENOMIC DNA]</scope>
    <source>
        <strain evidence="7 8">LMG 21775</strain>
    </source>
</reference>
<feature type="region of interest" description="Disordered" evidence="4">
    <location>
        <begin position="1540"/>
        <end position="1568"/>
    </location>
</feature>
<evidence type="ECO:0000256" key="3">
    <source>
        <dbReference type="ARBA" id="ARBA00022729"/>
    </source>
</evidence>
<feature type="domain" description="SpaA-like prealbumin fold" evidence="6">
    <location>
        <begin position="1968"/>
        <end position="2051"/>
    </location>
</feature>
<feature type="domain" description="SpaA-like prealbumin fold" evidence="6">
    <location>
        <begin position="1633"/>
        <end position="1715"/>
    </location>
</feature>
<dbReference type="GO" id="GO:0005975">
    <property type="term" value="P:carbohydrate metabolic process"/>
    <property type="evidence" value="ECO:0007669"/>
    <property type="project" value="UniProtKB-ARBA"/>
</dbReference>
<organism evidence="7 8">
    <name type="scientific">Bifidobacterium psychraerophilum</name>
    <dbReference type="NCBI Taxonomy" id="218140"/>
    <lineage>
        <taxon>Bacteria</taxon>
        <taxon>Bacillati</taxon>
        <taxon>Actinomycetota</taxon>
        <taxon>Actinomycetes</taxon>
        <taxon>Bifidobacteriales</taxon>
        <taxon>Bifidobacteriaceae</taxon>
        <taxon>Bifidobacterium</taxon>
    </lineage>
</organism>
<dbReference type="InterPro" id="IPR013783">
    <property type="entry name" value="Ig-like_fold"/>
</dbReference>
<dbReference type="EMBL" id="JGZI01000010">
    <property type="protein sequence ID" value="KFI81234.1"/>
    <property type="molecule type" value="Genomic_DNA"/>
</dbReference>
<protein>
    <submittedName>
        <fullName evidence="7">Cell wall surface anchor family protein</fullName>
    </submittedName>
</protein>
<feature type="domain" description="SpaA-like prealbumin fold" evidence="6">
    <location>
        <begin position="2194"/>
        <end position="2279"/>
    </location>
</feature>
<sequence length="2676" mass="282470">MAELGKTQTAQAALGWYARIATSLMMICAMLASLMVAPLRSARAAGLSTIETVSLPSTSMQLFDYWGAAQEAPDNAPPTSCNAWKSYLTSGINGPSTLNSGGVQGEALKFAKDLKWPPSGCDLGNWGSNATNLSAGDSVKQGIVQTALKDDYPVLNGYGDASLSYLFNPAVEHEGRAHYEVVGANLFKLDGNYLKYNSKENFAAYNTTTSQFDVYNKAAVQTGSNVGQFFPFNTADQVFTNGEANNISVTDAAINHYFGLGMLSTFTQPLGGVVGGDDMVFDFSGDDDMWIFIDGALVLDLGGSHAPASGSINFRTGQVTVKGNAGQVITSSTLRQQFSAAGLSPPSGWQGSTFVDGTRHRFSLFYMERGNYQSNLEITTNLNYMPAAHIQKTDITGAPVKTPAGSAASFDLYNTGSDYDITGSQARNIGSFSTDDDGAIAFVDKDTGAQMNFGLYPTSYFVLKETASPPGYALLLNSIHLRFIPISQADGSVIPGSGTLNVVNYYETGVESSFDSWAMPVNSTMYRWCPGESGSAGYNGNTFGRCPAGVQTAFTLSDVKAMKALDGSAGLKAVVVHAPEDHDVDFPDAATQRADPDAAGSWQNTGYHLMNGSSTTGWRMIMPATDISSGQYTAVTTDDEGVLVNNDLSSAKVYDFESYGSTYRVGVTDLPGRITDYNIPNRTELNFDVLYYLDTGNGGEKILLNYNSFSRQRVSDIIIPNTPEIITARKVDADGRPLRNVGFTIFTDKQCAEATQQGSCSSAQTLTGERFTDENGYVSFTAADVLHPYSYGHYYLKETTPPGEGFRSNPYAVALTYSPGGYFADAGSSDISANNAGAGEMYVSRSYDPENVVSVELEMSRIKAPIVGRGQDDPVTSIDELANMRNVTGRLYGLGLGQTAPSTGVFDDSQWMVISDANGRSALPLTYDFTQDACVRELGGVVAGQSCAPAQERGAAWVTDAEGRYTAAEAEGETRLTVDSGYARFAIFPADDAGAPAGWDSASQGEWKDKEITFDYSTQTTIVMRNLPESTTLTVEKWALNGGDGNYHRAGDYGFALYRKADASTPVGATHDAADTLVSSCTTSSVSGADFGRCQVEVNDFGAYFWEETSVPIGSLPENRTSGVFFVTAENAGSAITPLQFYNPRNPGQMHFLKYAENPDDPGDQSMVLAGALFEVWSDAGGGTQGAIAGSCTTGADGTCTVEDLGLGDYLYRECKAPPAFTYVPAADGCSAFASITITPPAQADDASVAFVEVPNAAIPTGLQVGKVGLEGMDPLGGASFGLYRMTGEHPDVVLGSATIASLSYDDLVGTCTTSGPSGNCTVDAPGLGRYYWLEMTPPQGYDINPCPLPMGSGSTTQCPDQFTAIEITTANVGQPRQFAVTTAYDRQTSSGITIHKTALLGGAGLAGARFSLYRLGGTQSEAPATPNASGKDTRIDECITDTNGICTIWQLPWGRYYWVEESAPDGYQLPHTVTSELIVIDADNAGSTALTKQPYEFSNPRNAGSIVIRKYRSTPDGVLTSTPLPGAGFLIYEDSDDSGSFDASQDREVNHCTTSDVHTPSPDGYGTCTVDDLNTSTDPGRRNGYFVVETDAPQGYELPRQAVSPLITLSGDAGDASATYEYAFGNIPKASTVEVKKIDATTGEALAGARFGLLAVDAGGSPYGPILDECTTSGADAATPEFGSCSLAVRDAGDYRYQELAAPQGYVLPDDPYSEVLTITEGGSISTGIAMVDQQRLTALRIRKLGTDKASALAGATFALYRSADASRQPDDLHSSADVKVGECESDSQGICTVDGLHFGSYFWEEVVAPDGYALPKDRTTALITINARNAGSVMPIVSFNDPVASGRLLIRKFARSSTGAADTTMPLGGATFTLYADSNADEVFDNSVDSALNECQTASASGECSFDRLSPGAYFLVESDAPPGYELPPDPVSPVIILSDLGYDAQGQPQMTSFDYIAVDAPQPSSLTVKKVDADSGEALAGAVFELYKDTSGTGVYDAATVELRGSCATTAAESGMCTVTDLDTGVYFWKEINAPVGYDPPARRVSAAVRVKAPGTNNTATPTVFKDSATLTTLRILKLDRITNSPLPGAQFDLYEAADPSTPPGDTHLPGDVKVGSCTTGTDGICEVAGLGFASYFWEETLAPPLHTLPQDRTSALVNVTPENAGTSIPPLPFINPRNPGSIIIDKREGGAGGNRLGGATYAIFSDDHSPGEFTSDDSQVGECTTAYRTGICRVDDLAVSATGVLYYVKEVAAPLGYELSDTVYPIILTDAEGTVTQLAVDTPRISHLSVLKVDADDRMPLSGASFALVRDLDHNGAIDDGIDTTVASCTTNITQLNPDGRCSVDVDGFGDFLWVETAAPPGYERRDGPLGTVHVEAFNAGAGTDLLIPLAISDRKSPTAVSVRKSDAVSGEGLAGAVFDLNEDSNDNGVLDDGDAFINSCTSGADGLCSVRVGGFARYLFTERSAPQGYAPDRQWVGAVSVDAGNAGSAVASLLLANRQLPSVLTVSKADIEDPQRMLAGATFVLFRYIGTVPPLLPGPDSEREAQRVGACDTGVDGRCSIRDLAFGSYFWKEERAPDGYLLPQDRYSRIIGIGGANAGEADLPIAAYLDHALPGSSIPAVSTTHPDAAPTGITTGGWLASTGIMLAGFTVVTLIICALAVLLGSLSRRRR</sequence>
<evidence type="ECO:0000256" key="5">
    <source>
        <dbReference type="SAM" id="Phobius"/>
    </source>
</evidence>
<evidence type="ECO:0000256" key="1">
    <source>
        <dbReference type="ARBA" id="ARBA00007257"/>
    </source>
</evidence>
<evidence type="ECO:0000313" key="7">
    <source>
        <dbReference type="EMBL" id="KFI81234.1"/>
    </source>
</evidence>
<keyword evidence="5" id="KW-1133">Transmembrane helix</keyword>
<dbReference type="Pfam" id="PF17802">
    <property type="entry name" value="SpaA"/>
    <property type="match status" value="10"/>
</dbReference>
<keyword evidence="3" id="KW-0732">Signal</keyword>
<name>A0A087CD84_9BIFI</name>
<feature type="transmembrane region" description="Helical" evidence="5">
    <location>
        <begin position="2643"/>
        <end position="2668"/>
    </location>
</feature>
<comment type="caution">
    <text evidence="7">The sequence shown here is derived from an EMBL/GenBank/DDBJ whole genome shotgun (WGS) entry which is preliminary data.</text>
</comment>
<evidence type="ECO:0000256" key="4">
    <source>
        <dbReference type="SAM" id="MobiDB-lite"/>
    </source>
</evidence>
<feature type="domain" description="SpaA-like prealbumin fold" evidence="6">
    <location>
        <begin position="2076"/>
        <end position="2148"/>
    </location>
</feature>
<dbReference type="PANTHER" id="PTHR36108">
    <property type="entry name" value="COLOSSIN-B-RELATED"/>
    <property type="match status" value="1"/>
</dbReference>
<proteinExistence type="inferred from homology"/>
<dbReference type="RefSeq" id="WP_034886795.1">
    <property type="nucleotide sequence ID" value="NZ_JGZI01000010.1"/>
</dbReference>
<feature type="domain" description="SpaA-like prealbumin fold" evidence="6">
    <location>
        <begin position="1864"/>
        <end position="1934"/>
    </location>
</feature>
<comment type="similarity">
    <text evidence="1">Belongs to the serine-aspartate repeat-containing protein (SDr) family.</text>
</comment>
<dbReference type="eggNOG" id="COG4932">
    <property type="taxonomic scope" value="Bacteria"/>
</dbReference>
<keyword evidence="5" id="KW-0472">Membrane</keyword>
<feature type="domain" description="SpaA-like prealbumin fold" evidence="6">
    <location>
        <begin position="2405"/>
        <end position="2480"/>
    </location>
</feature>
<keyword evidence="5" id="KW-0812">Transmembrane</keyword>
<dbReference type="InterPro" id="IPR041033">
    <property type="entry name" value="SpaA_PFL_dom_1"/>
</dbReference>
<dbReference type="PANTHER" id="PTHR36108:SF13">
    <property type="entry name" value="COLOSSIN-B-RELATED"/>
    <property type="match status" value="1"/>
</dbReference>
<feature type="domain" description="SpaA-like prealbumin fold" evidence="6">
    <location>
        <begin position="1741"/>
        <end position="1825"/>
    </location>
</feature>